<dbReference type="AlphaFoldDB" id="A0A8J2JHR4"/>
<evidence type="ECO:0000256" key="1">
    <source>
        <dbReference type="SAM" id="MobiDB-lite"/>
    </source>
</evidence>
<dbReference type="EMBL" id="CAJVCH010024114">
    <property type="protein sequence ID" value="CAG7696133.1"/>
    <property type="molecule type" value="Genomic_DNA"/>
</dbReference>
<comment type="caution">
    <text evidence="2">The sequence shown here is derived from an EMBL/GenBank/DDBJ whole genome shotgun (WGS) entry which is preliminary data.</text>
</comment>
<proteinExistence type="predicted"/>
<sequence>MVEAVDVGLVQLRCAAADDPTEYSYKNDKQEEVDETKIPGSLSPAPWNSDLSDPCDKDSEHLSLGTFDSPLLKIDSPSADASQAYRLQQQDSINNAAFGQSANSAEESQRLGTTIQGTQSHFFSFYFT</sequence>
<accession>A0A8J2JHR4</accession>
<protein>
    <submittedName>
        <fullName evidence="2">Uncharacterized protein</fullName>
    </submittedName>
</protein>
<organism evidence="2 3">
    <name type="scientific">Allacma fusca</name>
    <dbReference type="NCBI Taxonomy" id="39272"/>
    <lineage>
        <taxon>Eukaryota</taxon>
        <taxon>Metazoa</taxon>
        <taxon>Ecdysozoa</taxon>
        <taxon>Arthropoda</taxon>
        <taxon>Hexapoda</taxon>
        <taxon>Collembola</taxon>
        <taxon>Symphypleona</taxon>
        <taxon>Sminthuridae</taxon>
        <taxon>Allacma</taxon>
    </lineage>
</organism>
<gene>
    <name evidence="2" type="ORF">AFUS01_LOCUS3921</name>
</gene>
<evidence type="ECO:0000313" key="2">
    <source>
        <dbReference type="EMBL" id="CAG7696133.1"/>
    </source>
</evidence>
<name>A0A8J2JHR4_9HEXA</name>
<feature type="region of interest" description="Disordered" evidence="1">
    <location>
        <begin position="22"/>
        <end position="60"/>
    </location>
</feature>
<dbReference type="Proteomes" id="UP000708208">
    <property type="component" value="Unassembled WGS sequence"/>
</dbReference>
<evidence type="ECO:0000313" key="3">
    <source>
        <dbReference type="Proteomes" id="UP000708208"/>
    </source>
</evidence>
<keyword evidence="3" id="KW-1185">Reference proteome</keyword>
<reference evidence="2" key="1">
    <citation type="submission" date="2021-06" db="EMBL/GenBank/DDBJ databases">
        <authorList>
            <person name="Hodson N. C."/>
            <person name="Mongue J. A."/>
            <person name="Jaron S. K."/>
        </authorList>
    </citation>
    <scope>NUCLEOTIDE SEQUENCE</scope>
</reference>